<reference evidence="3" key="1">
    <citation type="journal article" date="2013" name="Nat. Genet.">
        <title>The duck genome and transcriptome provide insight into an avian influenza virus reservoir species.</title>
        <authorList>
            <person name="Huang Y."/>
            <person name="Li Y."/>
            <person name="Burt D.W."/>
            <person name="Chen H."/>
            <person name="Zhang Y."/>
            <person name="Qian W."/>
            <person name="Kim H."/>
            <person name="Gan S."/>
            <person name="Zhao Y."/>
            <person name="Li J."/>
            <person name="Yi K."/>
            <person name="Feng H."/>
            <person name="Zhu P."/>
            <person name="Li B."/>
            <person name="Liu Q."/>
            <person name="Fairley S."/>
            <person name="Magor K.E."/>
            <person name="Du Z."/>
            <person name="Hu X."/>
            <person name="Goodman L."/>
            <person name="Tafer H."/>
            <person name="Vignal A."/>
            <person name="Lee T."/>
            <person name="Kim K.W."/>
            <person name="Sheng Z."/>
            <person name="An Y."/>
            <person name="Searle S."/>
            <person name="Herrero J."/>
            <person name="Groenen M.A."/>
            <person name="Crooijmans R.P."/>
            <person name="Faraut T."/>
            <person name="Cai Q."/>
            <person name="Webster R.G."/>
            <person name="Aldridge J.R."/>
            <person name="Warren W.C."/>
            <person name="Bartschat S."/>
            <person name="Kehr S."/>
            <person name="Marz M."/>
            <person name="Stadler P.F."/>
            <person name="Smith J."/>
            <person name="Kraus R.H."/>
            <person name="Zhao Y."/>
            <person name="Ren L."/>
            <person name="Fei J."/>
            <person name="Morisson M."/>
            <person name="Kaiser P."/>
            <person name="Griffin D.K."/>
            <person name="Rao M."/>
            <person name="Pitel F."/>
            <person name="Wang J."/>
            <person name="Li N."/>
        </authorList>
    </citation>
    <scope>NUCLEOTIDE SEQUENCE [LARGE SCALE GENOMIC DNA]</scope>
</reference>
<dbReference type="EMBL" id="KB744604">
    <property type="protein sequence ID" value="EOA94751.1"/>
    <property type="molecule type" value="Genomic_DNA"/>
</dbReference>
<organism evidence="2 3">
    <name type="scientific">Anas platyrhynchos</name>
    <name type="common">Mallard</name>
    <name type="synonym">Anas boschas</name>
    <dbReference type="NCBI Taxonomy" id="8839"/>
    <lineage>
        <taxon>Eukaryota</taxon>
        <taxon>Metazoa</taxon>
        <taxon>Chordata</taxon>
        <taxon>Craniata</taxon>
        <taxon>Vertebrata</taxon>
        <taxon>Euteleostomi</taxon>
        <taxon>Archelosauria</taxon>
        <taxon>Archosauria</taxon>
        <taxon>Dinosauria</taxon>
        <taxon>Saurischia</taxon>
        <taxon>Theropoda</taxon>
        <taxon>Coelurosauria</taxon>
        <taxon>Aves</taxon>
        <taxon>Neognathae</taxon>
        <taxon>Galloanserae</taxon>
        <taxon>Anseriformes</taxon>
        <taxon>Anatidae</taxon>
        <taxon>Anatinae</taxon>
        <taxon>Anas</taxon>
    </lineage>
</organism>
<sequence>MAIPGAGGGTACSSLTPYPGQEGKVAGMVHTFHSCSISSCCHKHCRGALVCGLLGASVVPGLTRRRVSDTPLSLRRYLTPLQNTSVSQAALGERLTHKASGTDEAGCITKVWSPALASMGDEPYMLLRVSCQIPAPSNCSSLLHTTIEAGSPGAVTCKASRGVLGGASSDLMSLLLSGWFCSLGLMSLQPGTRMPSWQSSARCSDLLLLALHQCEHGIRSGPIRKDSEADNETKGQTRGTRGGQSEERDRSEHVALGRKQLAKINRPRRPGGAVLRHPSSSLRKASDGSHRVLEKALCNWYNGIPSAPAFITPFCAEVLPRIAASVEQAEKILNESAVWDESCDGLHSPVHACALLKGDKSIKFPAEIIPTAVFGVMPPLLMIEALKNEIVTALEQIQASLEKIRGGGCNPCEKVVLHWRGCFMEGSMESNEKRRALKQNVSQSTDCS</sequence>
<accession>R0JCQ2</accession>
<dbReference type="Proteomes" id="UP000296049">
    <property type="component" value="Unassembled WGS sequence"/>
</dbReference>
<gene>
    <name evidence="2" type="ORF">Anapl_17250</name>
</gene>
<proteinExistence type="predicted"/>
<evidence type="ECO:0000313" key="3">
    <source>
        <dbReference type="Proteomes" id="UP000296049"/>
    </source>
</evidence>
<evidence type="ECO:0000256" key="1">
    <source>
        <dbReference type="SAM" id="MobiDB-lite"/>
    </source>
</evidence>
<protein>
    <submittedName>
        <fullName evidence="2">Uncharacterized protein</fullName>
    </submittedName>
</protein>
<evidence type="ECO:0000313" key="2">
    <source>
        <dbReference type="EMBL" id="EOA94751.1"/>
    </source>
</evidence>
<feature type="region of interest" description="Disordered" evidence="1">
    <location>
        <begin position="220"/>
        <end position="254"/>
    </location>
</feature>
<feature type="region of interest" description="Disordered" evidence="1">
    <location>
        <begin position="267"/>
        <end position="287"/>
    </location>
</feature>
<feature type="compositionally biased region" description="Basic and acidic residues" evidence="1">
    <location>
        <begin position="244"/>
        <end position="254"/>
    </location>
</feature>
<feature type="compositionally biased region" description="Basic and acidic residues" evidence="1">
    <location>
        <begin position="220"/>
        <end position="235"/>
    </location>
</feature>
<keyword evidence="3" id="KW-1185">Reference proteome</keyword>
<dbReference type="AlphaFoldDB" id="R0JCQ2"/>
<name>R0JCQ2_ANAPL</name>